<dbReference type="RefSeq" id="WP_139083841.1">
    <property type="nucleotide sequence ID" value="NZ_VDFV01000078.1"/>
</dbReference>
<accession>A0A5C4N3L8</accession>
<organism evidence="1 2">
    <name type="scientific">Rubellimicrobium roseum</name>
    <dbReference type="NCBI Taxonomy" id="687525"/>
    <lineage>
        <taxon>Bacteria</taxon>
        <taxon>Pseudomonadati</taxon>
        <taxon>Pseudomonadota</taxon>
        <taxon>Alphaproteobacteria</taxon>
        <taxon>Rhodobacterales</taxon>
        <taxon>Roseobacteraceae</taxon>
        <taxon>Rubellimicrobium</taxon>
    </lineage>
</organism>
<dbReference type="Proteomes" id="UP000305709">
    <property type="component" value="Unassembled WGS sequence"/>
</dbReference>
<evidence type="ECO:0008006" key="3">
    <source>
        <dbReference type="Google" id="ProtNLM"/>
    </source>
</evidence>
<sequence>MHLVQILLPTADNDGQPFPAEQFQALRRELTDRFGGATVYAQAPAEGFWQGGPATRRDEIVIFEVMCETLDEPWWRARRQALEAEFR</sequence>
<dbReference type="OrthoDB" id="8778976at2"/>
<protein>
    <recommendedName>
        <fullName evidence="3">DUF1330 domain-containing protein</fullName>
    </recommendedName>
</protein>
<evidence type="ECO:0000313" key="2">
    <source>
        <dbReference type="Proteomes" id="UP000305709"/>
    </source>
</evidence>
<dbReference type="EMBL" id="VDFV01000078">
    <property type="protein sequence ID" value="TNC60533.1"/>
    <property type="molecule type" value="Genomic_DNA"/>
</dbReference>
<gene>
    <name evidence="1" type="ORF">FHG71_21975</name>
</gene>
<proteinExistence type="predicted"/>
<comment type="caution">
    <text evidence="1">The sequence shown here is derived from an EMBL/GenBank/DDBJ whole genome shotgun (WGS) entry which is preliminary data.</text>
</comment>
<name>A0A5C4N3L8_9RHOB</name>
<reference evidence="1 2" key="1">
    <citation type="submission" date="2019-06" db="EMBL/GenBank/DDBJ databases">
        <authorList>
            <person name="Jiang L."/>
        </authorList>
    </citation>
    <scope>NUCLEOTIDE SEQUENCE [LARGE SCALE GENOMIC DNA]</scope>
    <source>
        <strain evidence="1 2">YIM 48858</strain>
    </source>
</reference>
<evidence type="ECO:0000313" key="1">
    <source>
        <dbReference type="EMBL" id="TNC60533.1"/>
    </source>
</evidence>
<keyword evidence="2" id="KW-1185">Reference proteome</keyword>
<dbReference type="AlphaFoldDB" id="A0A5C4N3L8"/>